<dbReference type="EMBL" id="JACHVY010000004">
    <property type="protein sequence ID" value="MBB2902837.1"/>
    <property type="molecule type" value="Genomic_DNA"/>
</dbReference>
<reference evidence="2 3" key="2">
    <citation type="submission" date="2020-08" db="EMBL/GenBank/DDBJ databases">
        <authorList>
            <person name="Partida-Martinez L."/>
            <person name="Huntemann M."/>
            <person name="Clum A."/>
            <person name="Wang J."/>
            <person name="Palaniappan K."/>
            <person name="Ritter S."/>
            <person name="Chen I.-M."/>
            <person name="Stamatis D."/>
            <person name="Reddy T."/>
            <person name="O'Malley R."/>
            <person name="Daum C."/>
            <person name="Shapiro N."/>
            <person name="Ivanova N."/>
            <person name="Kyrpides N."/>
            <person name="Woyke T."/>
        </authorList>
    </citation>
    <scope>NUCLEOTIDE SEQUENCE [LARGE SCALE GENOMIC DNA]</scope>
    <source>
        <strain evidence="2 3">AS2.23</strain>
    </source>
</reference>
<dbReference type="Proteomes" id="UP000533269">
    <property type="component" value="Unassembled WGS sequence"/>
</dbReference>
<dbReference type="Pfam" id="PF07963">
    <property type="entry name" value="N_methyl"/>
    <property type="match status" value="1"/>
</dbReference>
<dbReference type="InterPro" id="IPR045584">
    <property type="entry name" value="Pilin-like"/>
</dbReference>
<dbReference type="NCBIfam" id="TIGR02532">
    <property type="entry name" value="IV_pilin_GFxxxE"/>
    <property type="match status" value="1"/>
</dbReference>
<dbReference type="SUPFAM" id="SSF54523">
    <property type="entry name" value="Pili subunits"/>
    <property type="match status" value="1"/>
</dbReference>
<dbReference type="RefSeq" id="WP_221184065.1">
    <property type="nucleotide sequence ID" value="NZ_JACHVY010000004.1"/>
</dbReference>
<keyword evidence="1" id="KW-0812">Transmembrane</keyword>
<keyword evidence="1" id="KW-1133">Transmembrane helix</keyword>
<proteinExistence type="predicted"/>
<dbReference type="AlphaFoldDB" id="A0A7W4XYS3"/>
<sequence length="141" mass="14808">MRERDDEGFGLVELLVVMIVLGVLASIAAPVFLSQRAKARDTATRQDVSAWGKEVGAYFVDGRGTLQSPDTASRPGYVVVRDDGATPYTLTVRLSPGTELADPALTNPADATNWCIALTNPAGSTKTFHYGAPTGLGPGPC</sequence>
<name>A0A7W4XYS3_KINRA</name>
<reference evidence="2 3" key="1">
    <citation type="submission" date="2020-08" db="EMBL/GenBank/DDBJ databases">
        <title>The Agave Microbiome: Exploring the role of microbial communities in plant adaptations to desert environments.</title>
        <authorList>
            <person name="Partida-Martinez L.P."/>
        </authorList>
    </citation>
    <scope>NUCLEOTIDE SEQUENCE [LARGE SCALE GENOMIC DNA]</scope>
    <source>
        <strain evidence="2 3">AS2.23</strain>
    </source>
</reference>
<dbReference type="Gene3D" id="3.30.700.10">
    <property type="entry name" value="Glycoprotein, Type 4 Pilin"/>
    <property type="match status" value="1"/>
</dbReference>
<dbReference type="InterPro" id="IPR012902">
    <property type="entry name" value="N_methyl_site"/>
</dbReference>
<evidence type="ECO:0000313" key="2">
    <source>
        <dbReference type="EMBL" id="MBB2902837.1"/>
    </source>
</evidence>
<accession>A0A7W4XYS3</accession>
<keyword evidence="1" id="KW-0472">Membrane</keyword>
<comment type="caution">
    <text evidence="2">The sequence shown here is derived from an EMBL/GenBank/DDBJ whole genome shotgun (WGS) entry which is preliminary data.</text>
</comment>
<evidence type="ECO:0000256" key="1">
    <source>
        <dbReference type="SAM" id="Phobius"/>
    </source>
</evidence>
<feature type="transmembrane region" description="Helical" evidence="1">
    <location>
        <begin position="12"/>
        <end position="33"/>
    </location>
</feature>
<protein>
    <submittedName>
        <fullName evidence="2">Prepilin-type N-terminal cleavage/methylation domain-containing protein</fullName>
    </submittedName>
</protein>
<gene>
    <name evidence="2" type="ORF">FHR75_003673</name>
</gene>
<organism evidence="2 3">
    <name type="scientific">Kineococcus radiotolerans</name>
    <dbReference type="NCBI Taxonomy" id="131568"/>
    <lineage>
        <taxon>Bacteria</taxon>
        <taxon>Bacillati</taxon>
        <taxon>Actinomycetota</taxon>
        <taxon>Actinomycetes</taxon>
        <taxon>Kineosporiales</taxon>
        <taxon>Kineosporiaceae</taxon>
        <taxon>Kineococcus</taxon>
    </lineage>
</organism>
<evidence type="ECO:0000313" key="3">
    <source>
        <dbReference type="Proteomes" id="UP000533269"/>
    </source>
</evidence>